<dbReference type="EMBL" id="CH991544">
    <property type="protein sequence ID" value="EDQ91858.1"/>
    <property type="molecule type" value="Genomic_DNA"/>
</dbReference>
<keyword evidence="3" id="KW-0808">Transferase</keyword>
<dbReference type="eggNOG" id="KOG0777">
    <property type="taxonomic scope" value="Eukaryota"/>
</dbReference>
<evidence type="ECO:0000256" key="1">
    <source>
        <dbReference type="ARBA" id="ARBA00022723"/>
    </source>
</evidence>
<dbReference type="FunCoup" id="A9UR53">
    <property type="interactions" value="1267"/>
</dbReference>
<dbReference type="SUPFAM" id="SSF48576">
    <property type="entry name" value="Terpenoid synthases"/>
    <property type="match status" value="1"/>
</dbReference>
<evidence type="ECO:0008006" key="6">
    <source>
        <dbReference type="Google" id="ProtNLM"/>
    </source>
</evidence>
<evidence type="ECO:0000256" key="2">
    <source>
        <dbReference type="ARBA" id="ARBA00022842"/>
    </source>
</evidence>
<accession>A9UR53</accession>
<dbReference type="Pfam" id="PF00348">
    <property type="entry name" value="polyprenyl_synt"/>
    <property type="match status" value="1"/>
</dbReference>
<dbReference type="GO" id="GO:0008299">
    <property type="term" value="P:isoprenoid biosynthetic process"/>
    <property type="evidence" value="ECO:0000318"/>
    <property type="project" value="GO_Central"/>
</dbReference>
<dbReference type="STRING" id="81824.A9UR53"/>
<dbReference type="Proteomes" id="UP000001357">
    <property type="component" value="Unassembled WGS sequence"/>
</dbReference>
<dbReference type="InterPro" id="IPR008949">
    <property type="entry name" value="Isoprenoid_synthase_dom_sf"/>
</dbReference>
<comment type="similarity">
    <text evidence="3">Belongs to the FPP/GGPP synthase family.</text>
</comment>
<dbReference type="GeneID" id="5888701"/>
<dbReference type="AlphaFoldDB" id="A9UR53"/>
<dbReference type="InParanoid" id="A9UR53"/>
<dbReference type="InterPro" id="IPR033749">
    <property type="entry name" value="Polyprenyl_synt_CS"/>
</dbReference>
<name>A9UR53_MONBE</name>
<keyword evidence="5" id="KW-1185">Reference proteome</keyword>
<keyword evidence="2" id="KW-0460">Magnesium</keyword>
<dbReference type="KEGG" id="mbr:MONBRDRAFT_35977"/>
<dbReference type="OMA" id="FYSKAFF"/>
<dbReference type="PANTHER" id="PTHR12001">
    <property type="entry name" value="GERANYLGERANYL PYROPHOSPHATE SYNTHASE"/>
    <property type="match status" value="1"/>
</dbReference>
<evidence type="ECO:0000313" key="4">
    <source>
        <dbReference type="EMBL" id="EDQ91858.1"/>
    </source>
</evidence>
<dbReference type="SFLD" id="SFLDS00005">
    <property type="entry name" value="Isoprenoid_Synthase_Type_I"/>
    <property type="match status" value="1"/>
</dbReference>
<proteinExistence type="inferred from homology"/>
<dbReference type="InterPro" id="IPR000092">
    <property type="entry name" value="Polyprenyl_synt"/>
</dbReference>
<dbReference type="Gene3D" id="1.10.600.10">
    <property type="entry name" value="Farnesyl Diphosphate Synthase"/>
    <property type="match status" value="1"/>
</dbReference>
<evidence type="ECO:0000313" key="5">
    <source>
        <dbReference type="Proteomes" id="UP000001357"/>
    </source>
</evidence>
<keyword evidence="1" id="KW-0479">Metal-binding</keyword>
<protein>
    <recommendedName>
        <fullName evidence="6">Geranylgeranyl pyrophosphate synthase</fullName>
    </recommendedName>
</protein>
<dbReference type="GO" id="GO:0046872">
    <property type="term" value="F:metal ion binding"/>
    <property type="evidence" value="ECO:0007669"/>
    <property type="project" value="UniProtKB-KW"/>
</dbReference>
<dbReference type="SFLD" id="SFLDG01017">
    <property type="entry name" value="Polyprenyl_Transferase_Like"/>
    <property type="match status" value="1"/>
</dbReference>
<dbReference type="CDD" id="cd00685">
    <property type="entry name" value="Trans_IPPS_HT"/>
    <property type="match status" value="1"/>
</dbReference>
<dbReference type="PROSITE" id="PS00723">
    <property type="entry name" value="POLYPRENYL_SYNTHASE_1"/>
    <property type="match status" value="1"/>
</dbReference>
<dbReference type="GO" id="GO:0004311">
    <property type="term" value="F:geranylgeranyl diphosphate synthase activity"/>
    <property type="evidence" value="ECO:0000318"/>
    <property type="project" value="GO_Central"/>
</dbReference>
<evidence type="ECO:0000256" key="3">
    <source>
        <dbReference type="RuleBase" id="RU004466"/>
    </source>
</evidence>
<gene>
    <name evidence="4" type="ORF">MONBRDRAFT_35977</name>
</gene>
<dbReference type="RefSeq" id="XP_001743144.1">
    <property type="nucleotide sequence ID" value="XM_001743092.1"/>
</dbReference>
<dbReference type="PANTHER" id="PTHR12001:SF44">
    <property type="entry name" value="GERANYLGERANYL PYROPHOSPHATE SYNTHASE"/>
    <property type="match status" value="1"/>
</dbReference>
<sequence length="315" mass="36082">MSHSPSEDGPAKAAYEAYAAQVLEEPYRYVTQKPGKDIRSKLINAFNAWLKVPDDKLAIIKEVTKILHNASLLIDDIEDNSKLRRGLPVAHAIFGIPQTINCANYMYFICMAKVMDLQSPAAAQAFTDQLIELHRGQGLDIFWRDTVQCPTEEEYKRMVLQKTGGLFALALRLMQLFSDDKRDFGPLLKTFSLYFQIRDDYANLQSDEYAANKSFCEDITEGKFSFPIIHCIRQSPTEHQLLNILKQRTDDRDLKLHCLRCMERTGSFTYTHRFYTLRQVDVLNDLERTARAQIAELGGNDTLVAILDTLSKLHH</sequence>
<reference evidence="4 5" key="1">
    <citation type="journal article" date="2008" name="Nature">
        <title>The genome of the choanoflagellate Monosiga brevicollis and the origin of metazoans.</title>
        <authorList>
            <consortium name="JGI Sequencing"/>
            <person name="King N."/>
            <person name="Westbrook M.J."/>
            <person name="Young S.L."/>
            <person name="Kuo A."/>
            <person name="Abedin M."/>
            <person name="Chapman J."/>
            <person name="Fairclough S."/>
            <person name="Hellsten U."/>
            <person name="Isogai Y."/>
            <person name="Letunic I."/>
            <person name="Marr M."/>
            <person name="Pincus D."/>
            <person name="Putnam N."/>
            <person name="Rokas A."/>
            <person name="Wright K.J."/>
            <person name="Zuzow R."/>
            <person name="Dirks W."/>
            <person name="Good M."/>
            <person name="Goodstein D."/>
            <person name="Lemons D."/>
            <person name="Li W."/>
            <person name="Lyons J.B."/>
            <person name="Morris A."/>
            <person name="Nichols S."/>
            <person name="Richter D.J."/>
            <person name="Salamov A."/>
            <person name="Bork P."/>
            <person name="Lim W.A."/>
            <person name="Manning G."/>
            <person name="Miller W.T."/>
            <person name="McGinnis W."/>
            <person name="Shapiro H."/>
            <person name="Tjian R."/>
            <person name="Grigoriev I.V."/>
            <person name="Rokhsar D."/>
        </authorList>
    </citation>
    <scope>NUCLEOTIDE SEQUENCE [LARGE SCALE GENOMIC DNA]</scope>
    <source>
        <strain evidence="5">MX1 / ATCC 50154</strain>
    </source>
</reference>
<organism evidence="4 5">
    <name type="scientific">Monosiga brevicollis</name>
    <name type="common">Choanoflagellate</name>
    <dbReference type="NCBI Taxonomy" id="81824"/>
    <lineage>
        <taxon>Eukaryota</taxon>
        <taxon>Choanoflagellata</taxon>
        <taxon>Craspedida</taxon>
        <taxon>Salpingoecidae</taxon>
        <taxon>Monosiga</taxon>
    </lineage>
</organism>